<dbReference type="InterPro" id="IPR001179">
    <property type="entry name" value="PPIase_FKBP_dom"/>
</dbReference>
<dbReference type="GO" id="GO:0003755">
    <property type="term" value="F:peptidyl-prolyl cis-trans isomerase activity"/>
    <property type="evidence" value="ECO:0007669"/>
    <property type="project" value="UniProtKB-UniRule"/>
</dbReference>
<name>A0A7V5U315_9BACT</name>
<keyword evidence="5 9" id="KW-0697">Rotamase</keyword>
<evidence type="ECO:0000256" key="1">
    <source>
        <dbReference type="ARBA" id="ARBA00000971"/>
    </source>
</evidence>
<evidence type="ECO:0000259" key="12">
    <source>
        <dbReference type="PROSITE" id="PS50059"/>
    </source>
</evidence>
<dbReference type="GO" id="GO:0042026">
    <property type="term" value="P:protein refolding"/>
    <property type="evidence" value="ECO:0007669"/>
    <property type="project" value="UniProtKB-ARBA"/>
</dbReference>
<dbReference type="PANTHER" id="PTHR47861:SF3">
    <property type="entry name" value="FKBP-TYPE PEPTIDYL-PROLYL CIS-TRANS ISOMERASE SLYD"/>
    <property type="match status" value="1"/>
</dbReference>
<evidence type="ECO:0000256" key="9">
    <source>
        <dbReference type="PROSITE-ProRule" id="PRU00277"/>
    </source>
</evidence>
<dbReference type="EC" id="5.2.1.8" evidence="10"/>
<dbReference type="EMBL" id="DROK01000213">
    <property type="protein sequence ID" value="HHI97646.1"/>
    <property type="molecule type" value="Genomic_DNA"/>
</dbReference>
<comment type="catalytic activity">
    <reaction evidence="1 9 10">
        <text>[protein]-peptidylproline (omega=180) = [protein]-peptidylproline (omega=0)</text>
        <dbReference type="Rhea" id="RHEA:16237"/>
        <dbReference type="Rhea" id="RHEA-COMP:10747"/>
        <dbReference type="Rhea" id="RHEA-COMP:10748"/>
        <dbReference type="ChEBI" id="CHEBI:83833"/>
        <dbReference type="ChEBI" id="CHEBI:83834"/>
        <dbReference type="EC" id="5.2.1.8"/>
    </reaction>
</comment>
<gene>
    <name evidence="13" type="ORF">ENJ96_07310</name>
</gene>
<evidence type="ECO:0000256" key="4">
    <source>
        <dbReference type="ARBA" id="ARBA00022490"/>
    </source>
</evidence>
<feature type="region of interest" description="Disordered" evidence="11">
    <location>
        <begin position="143"/>
        <end position="163"/>
    </location>
</feature>
<reference evidence="13" key="1">
    <citation type="journal article" date="2020" name="mSystems">
        <title>Genome- and Community-Level Interaction Insights into Carbon Utilization and Element Cycling Functions of Hydrothermarchaeota in Hydrothermal Sediment.</title>
        <authorList>
            <person name="Zhou Z."/>
            <person name="Liu Y."/>
            <person name="Xu W."/>
            <person name="Pan J."/>
            <person name="Luo Z.H."/>
            <person name="Li M."/>
        </authorList>
    </citation>
    <scope>NUCLEOTIDE SEQUENCE [LARGE SCALE GENOMIC DNA]</scope>
    <source>
        <strain evidence="13">HyVt-533</strain>
    </source>
</reference>
<evidence type="ECO:0000256" key="10">
    <source>
        <dbReference type="RuleBase" id="RU003915"/>
    </source>
</evidence>
<dbReference type="Gene3D" id="3.10.50.40">
    <property type="match status" value="1"/>
</dbReference>
<comment type="subcellular location">
    <subcellularLocation>
        <location evidence="2">Cytoplasm</location>
    </subcellularLocation>
</comment>
<dbReference type="Proteomes" id="UP000886101">
    <property type="component" value="Unassembled WGS sequence"/>
</dbReference>
<dbReference type="Pfam" id="PF00254">
    <property type="entry name" value="FKBP_C"/>
    <property type="match status" value="1"/>
</dbReference>
<organism evidence="13">
    <name type="scientific">Thermodesulfatator atlanticus</name>
    <dbReference type="NCBI Taxonomy" id="501497"/>
    <lineage>
        <taxon>Bacteria</taxon>
        <taxon>Pseudomonadati</taxon>
        <taxon>Thermodesulfobacteriota</taxon>
        <taxon>Thermodesulfobacteria</taxon>
        <taxon>Thermodesulfobacteriales</taxon>
        <taxon>Thermodesulfatatoraceae</taxon>
        <taxon>Thermodesulfatator</taxon>
    </lineage>
</organism>
<dbReference type="InterPro" id="IPR046357">
    <property type="entry name" value="PPIase_dom_sf"/>
</dbReference>
<keyword evidence="7 9" id="KW-0413">Isomerase</keyword>
<keyword evidence="4" id="KW-0963">Cytoplasm</keyword>
<sequence>MEEVRTEGPIIEEGDRVLIRYRVSTEKEVVDSAKEPVWIEVGTGNFMPAVEKALIGHRPGEIVAVLVPPQEHYGPYDPKKLQLVPVEKVPQGVNPGAVIKLQDEYGVVHPAVLKKVEEGLAVVDFNHPLAGKTLRFDVEIIDVQKRPQPEKEQEPTREGRSEG</sequence>
<proteinExistence type="inferred from homology"/>
<keyword evidence="6" id="KW-0143">Chaperone</keyword>
<protein>
    <recommendedName>
        <fullName evidence="10">Peptidyl-prolyl cis-trans isomerase</fullName>
        <ecNumber evidence="10">5.2.1.8</ecNumber>
    </recommendedName>
</protein>
<dbReference type="SUPFAM" id="SSF54534">
    <property type="entry name" value="FKBP-like"/>
    <property type="match status" value="1"/>
</dbReference>
<evidence type="ECO:0000256" key="3">
    <source>
        <dbReference type="ARBA" id="ARBA00006577"/>
    </source>
</evidence>
<accession>A0A7V5U315</accession>
<dbReference type="PROSITE" id="PS50059">
    <property type="entry name" value="FKBP_PPIASE"/>
    <property type="match status" value="1"/>
</dbReference>
<comment type="caution">
    <text evidence="13">The sequence shown here is derived from an EMBL/GenBank/DDBJ whole genome shotgun (WGS) entry which is preliminary data.</text>
</comment>
<dbReference type="PANTHER" id="PTHR47861">
    <property type="entry name" value="FKBP-TYPE PEPTIDYL-PROLYL CIS-TRANS ISOMERASE SLYD"/>
    <property type="match status" value="1"/>
</dbReference>
<comment type="similarity">
    <text evidence="3 10">Belongs to the FKBP-type PPIase family.</text>
</comment>
<evidence type="ECO:0000256" key="5">
    <source>
        <dbReference type="ARBA" id="ARBA00023110"/>
    </source>
</evidence>
<evidence type="ECO:0000256" key="7">
    <source>
        <dbReference type="ARBA" id="ARBA00023235"/>
    </source>
</evidence>
<comment type="function">
    <text evidence="8">Also involved in hydrogenase metallocenter assembly, probably by participating in the nickel insertion step. This function in hydrogenase biosynthesis requires chaperone activity and the presence of the metal-binding domain, but not PPIase activity.</text>
</comment>
<evidence type="ECO:0000313" key="13">
    <source>
        <dbReference type="EMBL" id="HHI97646.1"/>
    </source>
</evidence>
<feature type="domain" description="PPIase FKBP-type" evidence="12">
    <location>
        <begin position="14"/>
        <end position="85"/>
    </location>
</feature>
<evidence type="ECO:0000256" key="6">
    <source>
        <dbReference type="ARBA" id="ARBA00023186"/>
    </source>
</evidence>
<evidence type="ECO:0000256" key="2">
    <source>
        <dbReference type="ARBA" id="ARBA00004496"/>
    </source>
</evidence>
<evidence type="ECO:0000256" key="8">
    <source>
        <dbReference type="ARBA" id="ARBA00037071"/>
    </source>
</evidence>
<evidence type="ECO:0000256" key="11">
    <source>
        <dbReference type="SAM" id="MobiDB-lite"/>
    </source>
</evidence>
<dbReference type="GO" id="GO:0005737">
    <property type="term" value="C:cytoplasm"/>
    <property type="evidence" value="ECO:0007669"/>
    <property type="project" value="UniProtKB-SubCell"/>
</dbReference>
<dbReference type="AlphaFoldDB" id="A0A7V5U315"/>